<gene>
    <name evidence="1" type="ORF">JOQ06_027281</name>
</gene>
<protein>
    <submittedName>
        <fullName evidence="1">Uncharacterized protein</fullName>
    </submittedName>
</protein>
<name>A0AAD6BCM2_9TELE</name>
<comment type="caution">
    <text evidence="1">The sequence shown here is derived from an EMBL/GenBank/DDBJ whole genome shotgun (WGS) entry which is preliminary data.</text>
</comment>
<dbReference type="Proteomes" id="UP001219934">
    <property type="component" value="Unassembled WGS sequence"/>
</dbReference>
<evidence type="ECO:0000313" key="1">
    <source>
        <dbReference type="EMBL" id="KAJ4940994.1"/>
    </source>
</evidence>
<proteinExistence type="predicted"/>
<keyword evidence="2" id="KW-1185">Reference proteome</keyword>
<reference evidence="1" key="1">
    <citation type="submission" date="2022-11" db="EMBL/GenBank/DDBJ databases">
        <title>Chromosome-level genome of Pogonophryne albipinna.</title>
        <authorList>
            <person name="Jo E."/>
        </authorList>
    </citation>
    <scope>NUCLEOTIDE SEQUENCE</scope>
    <source>
        <strain evidence="1">SGF0006</strain>
        <tissue evidence="1">Muscle</tissue>
    </source>
</reference>
<accession>A0AAD6BCM2</accession>
<dbReference type="EMBL" id="JAPTMU010000007">
    <property type="protein sequence ID" value="KAJ4940994.1"/>
    <property type="molecule type" value="Genomic_DNA"/>
</dbReference>
<evidence type="ECO:0000313" key="2">
    <source>
        <dbReference type="Proteomes" id="UP001219934"/>
    </source>
</evidence>
<sequence length="88" mass="9707">MRLNEHTASLFLAQGYSLGRVEEQQADRQQIYPSISVLRWATPLCVPPWIISRGGGALGDLVLCHKGYMLGLLGVLFRTSLISSKALH</sequence>
<organism evidence="1 2">
    <name type="scientific">Pogonophryne albipinna</name>
    <dbReference type="NCBI Taxonomy" id="1090488"/>
    <lineage>
        <taxon>Eukaryota</taxon>
        <taxon>Metazoa</taxon>
        <taxon>Chordata</taxon>
        <taxon>Craniata</taxon>
        <taxon>Vertebrata</taxon>
        <taxon>Euteleostomi</taxon>
        <taxon>Actinopterygii</taxon>
        <taxon>Neopterygii</taxon>
        <taxon>Teleostei</taxon>
        <taxon>Neoteleostei</taxon>
        <taxon>Acanthomorphata</taxon>
        <taxon>Eupercaria</taxon>
        <taxon>Perciformes</taxon>
        <taxon>Notothenioidei</taxon>
        <taxon>Pogonophryne</taxon>
    </lineage>
</organism>
<dbReference type="AlphaFoldDB" id="A0AAD6BCM2"/>